<name>A0A9P6JYU1_9FUNG</name>
<dbReference type="EMBL" id="JAAAXW010000276">
    <property type="protein sequence ID" value="KAF9538923.1"/>
    <property type="molecule type" value="Genomic_DNA"/>
</dbReference>
<evidence type="ECO:0000313" key="1">
    <source>
        <dbReference type="EMBL" id="KAF9538923.1"/>
    </source>
</evidence>
<accession>A0A9P6JYU1</accession>
<keyword evidence="2" id="KW-1185">Reference proteome</keyword>
<dbReference type="Proteomes" id="UP000723463">
    <property type="component" value="Unassembled WGS sequence"/>
</dbReference>
<gene>
    <name evidence="1" type="ORF">EC957_006036</name>
</gene>
<sequence length="270" mass="31284">LVLIAKPTDIQETALEPILSCRRLEELVFEGPLSFRISDMVNMHDRLDSLTAVSITLESVSEFDRLWALQFRTFAPQLRSFKLEVQREHDGQENILTWQNTLRLNAILFWHREVRTLILKGFAVQPRDFFREVEEGGVTSYSNPAPQVEELWIEIGIDPFLIATNQDRQRIWQATYEQLGQMRYLRSLTVKSPELDHAFMAGFRSLDQLTHLRHLGLSAGGQAWTFDELYMVVVVVLPWLTSLDLQPLQGIDKADAHRWLAELGRTDLRL</sequence>
<dbReference type="AlphaFoldDB" id="A0A9P6JYU1"/>
<evidence type="ECO:0000313" key="2">
    <source>
        <dbReference type="Proteomes" id="UP000723463"/>
    </source>
</evidence>
<comment type="caution">
    <text evidence="1">The sequence shown here is derived from an EMBL/GenBank/DDBJ whole genome shotgun (WGS) entry which is preliminary data.</text>
</comment>
<proteinExistence type="predicted"/>
<feature type="non-terminal residue" evidence="1">
    <location>
        <position position="1"/>
    </location>
</feature>
<reference evidence="1" key="1">
    <citation type="journal article" date="2020" name="Fungal Divers.">
        <title>Resolving the Mortierellaceae phylogeny through synthesis of multi-gene phylogenetics and phylogenomics.</title>
        <authorList>
            <person name="Vandepol N."/>
            <person name="Liber J."/>
            <person name="Desiro A."/>
            <person name="Na H."/>
            <person name="Kennedy M."/>
            <person name="Barry K."/>
            <person name="Grigoriev I.V."/>
            <person name="Miller A.N."/>
            <person name="O'Donnell K."/>
            <person name="Stajich J.E."/>
            <person name="Bonito G."/>
        </authorList>
    </citation>
    <scope>NUCLEOTIDE SEQUENCE</scope>
    <source>
        <strain evidence="1">NRRL 2591</strain>
    </source>
</reference>
<organism evidence="1 2">
    <name type="scientific">Mortierella hygrophila</name>
    <dbReference type="NCBI Taxonomy" id="979708"/>
    <lineage>
        <taxon>Eukaryota</taxon>
        <taxon>Fungi</taxon>
        <taxon>Fungi incertae sedis</taxon>
        <taxon>Mucoromycota</taxon>
        <taxon>Mortierellomycotina</taxon>
        <taxon>Mortierellomycetes</taxon>
        <taxon>Mortierellales</taxon>
        <taxon>Mortierellaceae</taxon>
        <taxon>Mortierella</taxon>
    </lineage>
</organism>
<protein>
    <submittedName>
        <fullName evidence="1">Uncharacterized protein</fullName>
    </submittedName>
</protein>